<evidence type="ECO:0000256" key="9">
    <source>
        <dbReference type="RuleBase" id="RU000488"/>
    </source>
</evidence>
<dbReference type="InterPro" id="IPR018108">
    <property type="entry name" value="MCP_transmembrane"/>
</dbReference>
<reference evidence="10 11" key="1">
    <citation type="submission" date="2024-03" db="EMBL/GenBank/DDBJ databases">
        <title>WGS assembly of Saponaria officinalis var. Norfolk2.</title>
        <authorList>
            <person name="Jenkins J."/>
            <person name="Shu S."/>
            <person name="Grimwood J."/>
            <person name="Barry K."/>
            <person name="Goodstein D."/>
            <person name="Schmutz J."/>
            <person name="Leebens-Mack J."/>
            <person name="Osbourn A."/>
        </authorList>
    </citation>
    <scope>NUCLEOTIDE SEQUENCE [LARGE SCALE GENOMIC DNA]</scope>
    <source>
        <strain evidence="11">cv. Norfolk2</strain>
        <strain evidence="10">JIC</strain>
        <tissue evidence="10">Leaf</tissue>
    </source>
</reference>
<keyword evidence="6" id="KW-1133">Transmembrane helix</keyword>
<name>A0AAW1KF92_SAPOF</name>
<accession>A0AAW1KF92</accession>
<comment type="similarity">
    <text evidence="2 9">Belongs to the mitochondrial carrier (TC 2.A.29) family.</text>
</comment>
<feature type="repeat" description="Solcar" evidence="8">
    <location>
        <begin position="8"/>
        <end position="94"/>
    </location>
</feature>
<evidence type="ECO:0000256" key="1">
    <source>
        <dbReference type="ARBA" id="ARBA00004141"/>
    </source>
</evidence>
<evidence type="ECO:0000256" key="6">
    <source>
        <dbReference type="ARBA" id="ARBA00022989"/>
    </source>
</evidence>
<protein>
    <submittedName>
        <fullName evidence="10">Uncharacterized protein</fullName>
    </submittedName>
</protein>
<keyword evidence="5" id="KW-0677">Repeat</keyword>
<dbReference type="AlphaFoldDB" id="A0AAW1KF92"/>
<comment type="subcellular location">
    <subcellularLocation>
        <location evidence="1">Membrane</location>
        <topology evidence="1">Multi-pass membrane protein</topology>
    </subcellularLocation>
</comment>
<dbReference type="InterPro" id="IPR023395">
    <property type="entry name" value="MCP_dom_sf"/>
</dbReference>
<evidence type="ECO:0000256" key="5">
    <source>
        <dbReference type="ARBA" id="ARBA00022737"/>
    </source>
</evidence>
<sequence length="379" mass="41299">MEDLLKNPVFVSHVMAAAGSVAIGTTITYPLDTIKTLIQIGASSSKQLTPTQVLDRVKILSGYSGLYRGVGWLTVGRVASLGARFGVYEILTAFYKDGREINDVYVAEAFLAGMVAGAVEPFLNSPFEMIKLRKQVTAAVVASNSSSSATTHAVAPMISKLLPGFVPDKVALDRTVSLLSVLSSKNRNMSDALRNYPWTMTGSGKPLGATDVKRPLDIVKFEGWRSLWRGLRAGIARDSLFSGVFFGSWQFLHLAMFNWKAVGMYPIPETNDEVEPLSPLAVSLAAGLSGSLAGAASNVFDTTRTRSQCIVLPRYLAMERKMLKSQRPGNWFERFTGIHPADRKVLFRGMSVRSARCGLASFLLVGSYFLFVEHLVPES</sequence>
<evidence type="ECO:0000313" key="11">
    <source>
        <dbReference type="Proteomes" id="UP001443914"/>
    </source>
</evidence>
<dbReference type="EMBL" id="JBDFQZ010000006">
    <property type="protein sequence ID" value="KAK9716550.1"/>
    <property type="molecule type" value="Genomic_DNA"/>
</dbReference>
<keyword evidence="7 8" id="KW-0472">Membrane</keyword>
<keyword evidence="3 9" id="KW-0813">Transport</keyword>
<evidence type="ECO:0000256" key="7">
    <source>
        <dbReference type="ARBA" id="ARBA00023136"/>
    </source>
</evidence>
<evidence type="ECO:0000256" key="3">
    <source>
        <dbReference type="ARBA" id="ARBA00022448"/>
    </source>
</evidence>
<evidence type="ECO:0000256" key="2">
    <source>
        <dbReference type="ARBA" id="ARBA00006375"/>
    </source>
</evidence>
<evidence type="ECO:0000256" key="4">
    <source>
        <dbReference type="ARBA" id="ARBA00022692"/>
    </source>
</evidence>
<keyword evidence="4 8" id="KW-0812">Transmembrane</keyword>
<feature type="repeat" description="Solcar" evidence="8">
    <location>
        <begin position="104"/>
        <end position="255"/>
    </location>
</feature>
<dbReference type="SUPFAM" id="SSF103506">
    <property type="entry name" value="Mitochondrial carrier"/>
    <property type="match status" value="1"/>
</dbReference>
<comment type="caution">
    <text evidence="10">The sequence shown here is derived from an EMBL/GenBank/DDBJ whole genome shotgun (WGS) entry which is preliminary data.</text>
</comment>
<evidence type="ECO:0000256" key="8">
    <source>
        <dbReference type="PROSITE-ProRule" id="PRU00282"/>
    </source>
</evidence>
<organism evidence="10 11">
    <name type="scientific">Saponaria officinalis</name>
    <name type="common">Common soapwort</name>
    <name type="synonym">Lychnis saponaria</name>
    <dbReference type="NCBI Taxonomy" id="3572"/>
    <lineage>
        <taxon>Eukaryota</taxon>
        <taxon>Viridiplantae</taxon>
        <taxon>Streptophyta</taxon>
        <taxon>Embryophyta</taxon>
        <taxon>Tracheophyta</taxon>
        <taxon>Spermatophyta</taxon>
        <taxon>Magnoliopsida</taxon>
        <taxon>eudicotyledons</taxon>
        <taxon>Gunneridae</taxon>
        <taxon>Pentapetalae</taxon>
        <taxon>Caryophyllales</taxon>
        <taxon>Caryophyllaceae</taxon>
        <taxon>Caryophylleae</taxon>
        <taxon>Saponaria</taxon>
    </lineage>
</organism>
<dbReference type="PROSITE" id="PS50920">
    <property type="entry name" value="SOLCAR"/>
    <property type="match status" value="2"/>
</dbReference>
<evidence type="ECO:0000313" key="10">
    <source>
        <dbReference type="EMBL" id="KAK9716549.1"/>
    </source>
</evidence>
<keyword evidence="11" id="KW-1185">Reference proteome</keyword>
<dbReference type="GO" id="GO:0016020">
    <property type="term" value="C:membrane"/>
    <property type="evidence" value="ECO:0007669"/>
    <property type="project" value="UniProtKB-SubCell"/>
</dbReference>
<dbReference type="Pfam" id="PF00153">
    <property type="entry name" value="Mito_carr"/>
    <property type="match status" value="1"/>
</dbReference>
<dbReference type="PANTHER" id="PTHR45667">
    <property type="entry name" value="S-ADENOSYLMETHIONINE MITOCHONDRIAL CARRIER PROTEIN"/>
    <property type="match status" value="1"/>
</dbReference>
<dbReference type="EMBL" id="JBDFQZ010000006">
    <property type="protein sequence ID" value="KAK9716549.1"/>
    <property type="molecule type" value="Genomic_DNA"/>
</dbReference>
<dbReference type="Proteomes" id="UP001443914">
    <property type="component" value="Unassembled WGS sequence"/>
</dbReference>
<dbReference type="Gene3D" id="1.50.40.10">
    <property type="entry name" value="Mitochondrial carrier domain"/>
    <property type="match status" value="1"/>
</dbReference>
<gene>
    <name evidence="10" type="ORF">RND81_06G240900</name>
</gene>
<proteinExistence type="inferred from homology"/>